<feature type="domain" description="F-box" evidence="1">
    <location>
        <begin position="65"/>
        <end position="121"/>
    </location>
</feature>
<organism evidence="2 3">
    <name type="scientific">Roridomyces roridus</name>
    <dbReference type="NCBI Taxonomy" id="1738132"/>
    <lineage>
        <taxon>Eukaryota</taxon>
        <taxon>Fungi</taxon>
        <taxon>Dikarya</taxon>
        <taxon>Basidiomycota</taxon>
        <taxon>Agaricomycotina</taxon>
        <taxon>Agaricomycetes</taxon>
        <taxon>Agaricomycetidae</taxon>
        <taxon>Agaricales</taxon>
        <taxon>Marasmiineae</taxon>
        <taxon>Mycenaceae</taxon>
        <taxon>Roridomyces</taxon>
    </lineage>
</organism>
<dbReference type="GO" id="GO:0019005">
    <property type="term" value="C:SCF ubiquitin ligase complex"/>
    <property type="evidence" value="ECO:0007669"/>
    <property type="project" value="TreeGrafter"/>
</dbReference>
<dbReference type="InterPro" id="IPR032675">
    <property type="entry name" value="LRR_dom_sf"/>
</dbReference>
<dbReference type="EMBL" id="JARKIF010000003">
    <property type="protein sequence ID" value="KAJ7644609.1"/>
    <property type="molecule type" value="Genomic_DNA"/>
</dbReference>
<dbReference type="PANTHER" id="PTHR13318">
    <property type="entry name" value="PARTNER OF PAIRED, ISOFORM B-RELATED"/>
    <property type="match status" value="1"/>
</dbReference>
<reference evidence="2" key="1">
    <citation type="submission" date="2023-03" db="EMBL/GenBank/DDBJ databases">
        <title>Massive genome expansion in bonnet fungi (Mycena s.s.) driven by repeated elements and novel gene families across ecological guilds.</title>
        <authorList>
            <consortium name="Lawrence Berkeley National Laboratory"/>
            <person name="Harder C.B."/>
            <person name="Miyauchi S."/>
            <person name="Viragh M."/>
            <person name="Kuo A."/>
            <person name="Thoen E."/>
            <person name="Andreopoulos B."/>
            <person name="Lu D."/>
            <person name="Skrede I."/>
            <person name="Drula E."/>
            <person name="Henrissat B."/>
            <person name="Morin E."/>
            <person name="Kohler A."/>
            <person name="Barry K."/>
            <person name="LaButti K."/>
            <person name="Morin E."/>
            <person name="Salamov A."/>
            <person name="Lipzen A."/>
            <person name="Mereny Z."/>
            <person name="Hegedus B."/>
            <person name="Baldrian P."/>
            <person name="Stursova M."/>
            <person name="Weitz H."/>
            <person name="Taylor A."/>
            <person name="Grigoriev I.V."/>
            <person name="Nagy L.G."/>
            <person name="Martin F."/>
            <person name="Kauserud H."/>
        </authorList>
    </citation>
    <scope>NUCLEOTIDE SEQUENCE</scope>
    <source>
        <strain evidence="2">9284</strain>
    </source>
</reference>
<evidence type="ECO:0000313" key="3">
    <source>
        <dbReference type="Proteomes" id="UP001221142"/>
    </source>
</evidence>
<gene>
    <name evidence="2" type="ORF">FB45DRAFT_298158</name>
</gene>
<sequence>MEDITSALLLGHSSTSDIDHLAKTLILAAEANIARIDSQMRDLLRLRDRERGIIAVLKQVIAPIRKLPAELLVEIFRVVAAQAGKLSKPTFTSHALSSVLALSQVCAHWRQLACTTPQLWNYQVFLNFRKAPSDVYLATTKTFFERSAPLPIPILWKGETPKASPLIQVMLDSAPRWESLVFAESDISQLYRLPMDALKSLISLDLRHQAHISDLSPPKVFLGAHSLRTVRLTVRNMGPFHMPWSQLVELSLHVFNGEPAQEFLDILAQCTNIASVEFNGIVTWNQPPDMVPTPVVQLAQLTNLRLCFHSDDGFISPFIARLALPSLTKLSIYAGYETCWSPADITAFLRRSPNIEDLDISYSLMTSEDLSSLLLNSPSLVALHLSSCFNSDAAFESTLEYLTFSATALAHPAPRLQRLTISESMEDIDEEKLQHMISSRWWTDAQLAALPVAPPVARWEKLEICIHFDVLVGQQREYSRSLLAKVAQLQGQGLDVVID</sequence>
<dbReference type="SUPFAM" id="SSF52047">
    <property type="entry name" value="RNI-like"/>
    <property type="match status" value="1"/>
</dbReference>
<comment type="caution">
    <text evidence="2">The sequence shown here is derived from an EMBL/GenBank/DDBJ whole genome shotgun (WGS) entry which is preliminary data.</text>
</comment>
<protein>
    <recommendedName>
        <fullName evidence="1">F-box domain-containing protein</fullName>
    </recommendedName>
</protein>
<dbReference type="SUPFAM" id="SSF81383">
    <property type="entry name" value="F-box domain"/>
    <property type="match status" value="1"/>
</dbReference>
<accession>A0AAD7CC29</accession>
<evidence type="ECO:0000313" key="2">
    <source>
        <dbReference type="EMBL" id="KAJ7644609.1"/>
    </source>
</evidence>
<evidence type="ECO:0000259" key="1">
    <source>
        <dbReference type="Pfam" id="PF12937"/>
    </source>
</evidence>
<dbReference type="InterPro" id="IPR036047">
    <property type="entry name" value="F-box-like_dom_sf"/>
</dbReference>
<name>A0AAD7CC29_9AGAR</name>
<dbReference type="GO" id="GO:0031146">
    <property type="term" value="P:SCF-dependent proteasomal ubiquitin-dependent protein catabolic process"/>
    <property type="evidence" value="ECO:0007669"/>
    <property type="project" value="TreeGrafter"/>
</dbReference>
<dbReference type="AlphaFoldDB" id="A0AAD7CC29"/>
<proteinExistence type="predicted"/>
<dbReference type="Gene3D" id="3.80.10.10">
    <property type="entry name" value="Ribonuclease Inhibitor"/>
    <property type="match status" value="1"/>
</dbReference>
<keyword evidence="3" id="KW-1185">Reference proteome</keyword>
<dbReference type="InterPro" id="IPR001810">
    <property type="entry name" value="F-box_dom"/>
</dbReference>
<dbReference type="Gene3D" id="1.20.1280.50">
    <property type="match status" value="1"/>
</dbReference>
<dbReference type="Pfam" id="PF12937">
    <property type="entry name" value="F-box-like"/>
    <property type="match status" value="1"/>
</dbReference>
<dbReference type="Proteomes" id="UP001221142">
    <property type="component" value="Unassembled WGS sequence"/>
</dbReference>